<protein>
    <recommendedName>
        <fullName evidence="8">Vignain</fullName>
    </recommendedName>
</protein>
<evidence type="ECO:0000256" key="9">
    <source>
        <dbReference type="SAM" id="SignalP"/>
    </source>
</evidence>
<dbReference type="AlphaFoldDB" id="A0A6A1VXD8"/>
<keyword evidence="5" id="KW-0788">Thiol protease</keyword>
<dbReference type="SMART" id="SM00645">
    <property type="entry name" value="Pept_C1"/>
    <property type="match status" value="1"/>
</dbReference>
<evidence type="ECO:0000256" key="8">
    <source>
        <dbReference type="ARBA" id="ARBA00069575"/>
    </source>
</evidence>
<dbReference type="Pfam" id="PF08246">
    <property type="entry name" value="Inhibitor_I29"/>
    <property type="match status" value="1"/>
</dbReference>
<dbReference type="SMART" id="SM00848">
    <property type="entry name" value="Inhibitor_I29"/>
    <property type="match status" value="1"/>
</dbReference>
<dbReference type="Proteomes" id="UP000516437">
    <property type="component" value="Chromosome 4"/>
</dbReference>
<sequence>METPAALKNASLILLILCFLWIPLLTCSERYEHTVGDPKSMRERYDNWVAQHGRIYKNREERERRYDIYRYNVRFIDRINSKNLSFKLTDNRFADMTNREFRHTYLGFRTIWHPKTNFSYDKNMSVPTSVDWRKKGAVTPVKDQGECESCWAFCAVAAVESINAIKTGRLISLSEQELIDCDFDSSNQGCNRGYMEKAFSFIKKIGGLTSESNYPYKGFRGTCDKTKENNHAVTISGYERVPANDERSLQAAVAKQPVSVAIDGAGKAFQFYSKGIFTGPCGKQLNHAVTAVGYGEDGGKKYWLMKNSWSTGWGESGYARMGRDSADKNGICGLAMGASYPL</sequence>
<organism evidence="12 13">
    <name type="scientific">Morella rubra</name>
    <name type="common">Chinese bayberry</name>
    <dbReference type="NCBI Taxonomy" id="262757"/>
    <lineage>
        <taxon>Eukaryota</taxon>
        <taxon>Viridiplantae</taxon>
        <taxon>Streptophyta</taxon>
        <taxon>Embryophyta</taxon>
        <taxon>Tracheophyta</taxon>
        <taxon>Spermatophyta</taxon>
        <taxon>Magnoliopsida</taxon>
        <taxon>eudicotyledons</taxon>
        <taxon>Gunneridae</taxon>
        <taxon>Pentapetalae</taxon>
        <taxon>rosids</taxon>
        <taxon>fabids</taxon>
        <taxon>Fagales</taxon>
        <taxon>Myricaceae</taxon>
        <taxon>Morella</taxon>
    </lineage>
</organism>
<dbReference type="InterPro" id="IPR038765">
    <property type="entry name" value="Papain-like_cys_pep_sf"/>
</dbReference>
<keyword evidence="13" id="KW-1185">Reference proteome</keyword>
<dbReference type="PRINTS" id="PR00705">
    <property type="entry name" value="PAPAIN"/>
</dbReference>
<keyword evidence="7" id="KW-0325">Glycoprotein</keyword>
<comment type="caution">
    <text evidence="12">The sequence shown here is derived from an EMBL/GenBank/DDBJ whole genome shotgun (WGS) entry which is preliminary data.</text>
</comment>
<reference evidence="12 13" key="1">
    <citation type="journal article" date="2019" name="Plant Biotechnol. J.">
        <title>The red bayberry genome and genetic basis of sex determination.</title>
        <authorList>
            <person name="Jia H.M."/>
            <person name="Jia H.J."/>
            <person name="Cai Q.L."/>
            <person name="Wang Y."/>
            <person name="Zhao H.B."/>
            <person name="Yang W.F."/>
            <person name="Wang G.Y."/>
            <person name="Li Y.H."/>
            <person name="Zhan D.L."/>
            <person name="Shen Y.T."/>
            <person name="Niu Q.F."/>
            <person name="Chang L."/>
            <person name="Qiu J."/>
            <person name="Zhao L."/>
            <person name="Xie H.B."/>
            <person name="Fu W.Y."/>
            <person name="Jin J."/>
            <person name="Li X.W."/>
            <person name="Jiao Y."/>
            <person name="Zhou C.C."/>
            <person name="Tu T."/>
            <person name="Chai C.Y."/>
            <person name="Gao J.L."/>
            <person name="Fan L.J."/>
            <person name="van de Weg E."/>
            <person name="Wang J.Y."/>
            <person name="Gao Z.S."/>
        </authorList>
    </citation>
    <scope>NUCLEOTIDE SEQUENCE [LARGE SCALE GENOMIC DNA]</scope>
    <source>
        <tissue evidence="12">Leaves</tissue>
    </source>
</reference>
<evidence type="ECO:0000256" key="1">
    <source>
        <dbReference type="ARBA" id="ARBA00008455"/>
    </source>
</evidence>
<dbReference type="SUPFAM" id="SSF54001">
    <property type="entry name" value="Cysteine proteinases"/>
    <property type="match status" value="1"/>
</dbReference>
<evidence type="ECO:0000256" key="3">
    <source>
        <dbReference type="ARBA" id="ARBA00022729"/>
    </source>
</evidence>
<dbReference type="InterPro" id="IPR025660">
    <property type="entry name" value="Pept_his_AS"/>
</dbReference>
<evidence type="ECO:0000256" key="7">
    <source>
        <dbReference type="ARBA" id="ARBA00023180"/>
    </source>
</evidence>
<name>A0A6A1VXD8_9ROSI</name>
<gene>
    <name evidence="12" type="ORF">CJ030_MR4G023050</name>
</gene>
<keyword evidence="3 9" id="KW-0732">Signal</keyword>
<evidence type="ECO:0000256" key="4">
    <source>
        <dbReference type="ARBA" id="ARBA00022801"/>
    </source>
</evidence>
<dbReference type="OrthoDB" id="10253408at2759"/>
<dbReference type="InterPro" id="IPR000169">
    <property type="entry name" value="Pept_cys_AS"/>
</dbReference>
<dbReference type="InterPro" id="IPR013201">
    <property type="entry name" value="Prot_inhib_I29"/>
</dbReference>
<dbReference type="InterPro" id="IPR013128">
    <property type="entry name" value="Peptidase_C1A"/>
</dbReference>
<evidence type="ECO:0000313" key="13">
    <source>
        <dbReference type="Proteomes" id="UP000516437"/>
    </source>
</evidence>
<evidence type="ECO:0000259" key="11">
    <source>
        <dbReference type="SMART" id="SM00848"/>
    </source>
</evidence>
<dbReference type="InterPro" id="IPR000668">
    <property type="entry name" value="Peptidase_C1A_C"/>
</dbReference>
<feature type="domain" description="Cathepsin propeptide inhibitor" evidence="11">
    <location>
        <begin position="45"/>
        <end position="101"/>
    </location>
</feature>
<keyword evidence="2" id="KW-0645">Protease</keyword>
<evidence type="ECO:0000259" key="10">
    <source>
        <dbReference type="SMART" id="SM00645"/>
    </source>
</evidence>
<comment type="similarity">
    <text evidence="1">Belongs to the peptidase C1 family.</text>
</comment>
<evidence type="ECO:0000313" key="12">
    <source>
        <dbReference type="EMBL" id="KAB1216537.1"/>
    </source>
</evidence>
<keyword evidence="4" id="KW-0378">Hydrolase</keyword>
<dbReference type="CDD" id="cd02248">
    <property type="entry name" value="Peptidase_C1A"/>
    <property type="match status" value="1"/>
</dbReference>
<evidence type="ECO:0000256" key="6">
    <source>
        <dbReference type="ARBA" id="ARBA00023157"/>
    </source>
</evidence>
<feature type="signal peptide" evidence="9">
    <location>
        <begin position="1"/>
        <end position="28"/>
    </location>
</feature>
<evidence type="ECO:0000256" key="5">
    <source>
        <dbReference type="ARBA" id="ARBA00022807"/>
    </source>
</evidence>
<feature type="chain" id="PRO_5025661606" description="Vignain" evidence="9">
    <location>
        <begin position="29"/>
        <end position="342"/>
    </location>
</feature>
<dbReference type="Gene3D" id="3.90.70.10">
    <property type="entry name" value="Cysteine proteinases"/>
    <property type="match status" value="1"/>
</dbReference>
<dbReference type="PANTHER" id="PTHR12411">
    <property type="entry name" value="CYSTEINE PROTEASE FAMILY C1-RELATED"/>
    <property type="match status" value="1"/>
</dbReference>
<dbReference type="Pfam" id="PF00112">
    <property type="entry name" value="Peptidase_C1"/>
    <property type="match status" value="1"/>
</dbReference>
<dbReference type="InterPro" id="IPR039417">
    <property type="entry name" value="Peptidase_C1A_papain-like"/>
</dbReference>
<dbReference type="GO" id="GO:0006508">
    <property type="term" value="P:proteolysis"/>
    <property type="evidence" value="ECO:0007669"/>
    <property type="project" value="UniProtKB-KW"/>
</dbReference>
<dbReference type="FunFam" id="3.90.70.10:FF:000023">
    <property type="entry name" value="Senescence-specific cysteine protease SAG39"/>
    <property type="match status" value="1"/>
</dbReference>
<evidence type="ECO:0000256" key="2">
    <source>
        <dbReference type="ARBA" id="ARBA00022670"/>
    </source>
</evidence>
<dbReference type="PROSITE" id="PS00639">
    <property type="entry name" value="THIOL_PROTEASE_HIS"/>
    <property type="match status" value="1"/>
</dbReference>
<accession>A0A6A1VXD8</accession>
<dbReference type="EMBL" id="RXIC02000022">
    <property type="protein sequence ID" value="KAB1216537.1"/>
    <property type="molecule type" value="Genomic_DNA"/>
</dbReference>
<dbReference type="PROSITE" id="PS00139">
    <property type="entry name" value="THIOL_PROTEASE_CYS"/>
    <property type="match status" value="1"/>
</dbReference>
<feature type="domain" description="Peptidase C1A papain C-terminal" evidence="10">
    <location>
        <begin position="126"/>
        <end position="342"/>
    </location>
</feature>
<proteinExistence type="inferred from homology"/>
<dbReference type="GO" id="GO:0008234">
    <property type="term" value="F:cysteine-type peptidase activity"/>
    <property type="evidence" value="ECO:0007669"/>
    <property type="project" value="UniProtKB-KW"/>
</dbReference>
<keyword evidence="6" id="KW-1015">Disulfide bond</keyword>